<protein>
    <submittedName>
        <fullName evidence="2">Uncharacterized protein</fullName>
    </submittedName>
</protein>
<sequence>MLAIPLASAVVEMIARMASDDPQTHKEGAWIFFQTGLYCIAAGLVLWTLWRRSFRARPHRLHTDQSDWAWRGVPEMDAPPREHLTLNGDGVLPPRW</sequence>
<evidence type="ECO:0000313" key="2">
    <source>
        <dbReference type="EMBL" id="RHA40519.1"/>
    </source>
</evidence>
<proteinExistence type="predicted"/>
<evidence type="ECO:0000256" key="1">
    <source>
        <dbReference type="SAM" id="Phobius"/>
    </source>
</evidence>
<comment type="caution">
    <text evidence="2">The sequence shown here is derived from an EMBL/GenBank/DDBJ whole genome shotgun (WGS) entry which is preliminary data.</text>
</comment>
<dbReference type="Proteomes" id="UP000283374">
    <property type="component" value="Unassembled WGS sequence"/>
</dbReference>
<feature type="transmembrane region" description="Helical" evidence="1">
    <location>
        <begin position="29"/>
        <end position="50"/>
    </location>
</feature>
<accession>A0A413RL88</accession>
<evidence type="ECO:0000313" key="3">
    <source>
        <dbReference type="Proteomes" id="UP000283374"/>
    </source>
</evidence>
<reference evidence="2 3" key="1">
    <citation type="submission" date="2018-08" db="EMBL/GenBank/DDBJ databases">
        <title>Cellulomonas rhizosphaerae sp. nov., a novel actinomycete isolated from soil.</title>
        <authorList>
            <person name="Tian Y."/>
        </authorList>
    </citation>
    <scope>NUCLEOTIDE SEQUENCE [LARGE SCALE GENOMIC DNA]</scope>
    <source>
        <strain evidence="2 3">NEAU-TCZ24</strain>
    </source>
</reference>
<gene>
    <name evidence="2" type="ORF">D1825_09970</name>
</gene>
<dbReference type="EMBL" id="QWKP01000194">
    <property type="protein sequence ID" value="RHA40519.1"/>
    <property type="molecule type" value="Genomic_DNA"/>
</dbReference>
<keyword evidence="3" id="KW-1185">Reference proteome</keyword>
<keyword evidence="1" id="KW-0472">Membrane</keyword>
<keyword evidence="1" id="KW-0812">Transmembrane</keyword>
<name>A0A413RL88_9CELL</name>
<organism evidence="2 3">
    <name type="scientific">Cellulomonas rhizosphaerae</name>
    <dbReference type="NCBI Taxonomy" id="2293719"/>
    <lineage>
        <taxon>Bacteria</taxon>
        <taxon>Bacillati</taxon>
        <taxon>Actinomycetota</taxon>
        <taxon>Actinomycetes</taxon>
        <taxon>Micrococcales</taxon>
        <taxon>Cellulomonadaceae</taxon>
        <taxon>Cellulomonas</taxon>
    </lineage>
</organism>
<dbReference type="AlphaFoldDB" id="A0A413RL88"/>
<keyword evidence="1" id="KW-1133">Transmembrane helix</keyword>